<evidence type="ECO:0000256" key="8">
    <source>
        <dbReference type="ARBA" id="ARBA00023012"/>
    </source>
</evidence>
<dbReference type="RefSeq" id="WP_229927379.1">
    <property type="nucleotide sequence ID" value="NZ_BNBO01000010.1"/>
</dbReference>
<dbReference type="GeneID" id="95352980"/>
<feature type="transmembrane region" description="Helical" evidence="9">
    <location>
        <begin position="29"/>
        <end position="48"/>
    </location>
</feature>
<keyword evidence="5" id="KW-0547">Nucleotide-binding</keyword>
<organism evidence="13 14">
    <name type="scientific">Kitasatospora indigofera</name>
    <dbReference type="NCBI Taxonomy" id="67307"/>
    <lineage>
        <taxon>Bacteria</taxon>
        <taxon>Bacillati</taxon>
        <taxon>Actinomycetota</taxon>
        <taxon>Actinomycetes</taxon>
        <taxon>Kitasatosporales</taxon>
        <taxon>Streptomycetaceae</taxon>
        <taxon>Kitasatospora</taxon>
    </lineage>
</organism>
<dbReference type="GO" id="GO:0005524">
    <property type="term" value="F:ATP binding"/>
    <property type="evidence" value="ECO:0007669"/>
    <property type="project" value="UniProtKB-KW"/>
</dbReference>
<evidence type="ECO:0000259" key="10">
    <source>
        <dbReference type="Pfam" id="PF02518"/>
    </source>
</evidence>
<keyword evidence="8" id="KW-0902">Two-component regulatory system</keyword>
<dbReference type="SUPFAM" id="SSF55874">
    <property type="entry name" value="ATPase domain of HSP90 chaperone/DNA topoisomerase II/histidine kinase"/>
    <property type="match status" value="1"/>
</dbReference>
<sequence>MDTVVANWTAGVAGWSAEQRRRLAGVNPYVLDSLLALFSAAVSVWSVWNDEVDRPWWVYALAVGTALPLPWRRRRPMSVAAASGLVSVGVSVAAHSSMPQIPVYAVLAVYTVADRGRDWQRMLLLAVVVVSNVVGTRSADGMLFSLLLTVGTFVFGSLVRELRRLARVEAERAHEVGLRAASDAARAVAEERGRIAREMHDILAHAVSLMVVQAEAGPVVVRSDPERAIRTFDTIADSGRDAMVQLRRVLGVLKEDGAGPQLAPQPRLAELGAVAERVREAGVRVRLELPGPGHVLPADVEATAFRIVQEALTNVVKHAGASAAEVRVTGTGDVLEVLVSDDGRGVRPRADRAVSDWSGGRGLVGIRERAAACGGRAEAGPRADGTGFLVSARLPLGAAVLVERARA</sequence>
<dbReference type="Proteomes" id="UP000617734">
    <property type="component" value="Unassembled WGS sequence"/>
</dbReference>
<evidence type="ECO:0000259" key="11">
    <source>
        <dbReference type="Pfam" id="PF07730"/>
    </source>
</evidence>
<feature type="domain" description="Histidine kinase/HSP90-like ATPase" evidence="10">
    <location>
        <begin position="302"/>
        <end position="396"/>
    </location>
</feature>
<dbReference type="Gene3D" id="1.20.5.1930">
    <property type="match status" value="1"/>
</dbReference>
<feature type="domain" description="Signal transduction histidine kinase subgroup 3 dimerisation and phosphoacceptor" evidence="11">
    <location>
        <begin position="191"/>
        <end position="256"/>
    </location>
</feature>
<dbReference type="PANTHER" id="PTHR24421">
    <property type="entry name" value="NITRATE/NITRITE SENSOR PROTEIN NARX-RELATED"/>
    <property type="match status" value="1"/>
</dbReference>
<reference evidence="13" key="1">
    <citation type="journal article" date="2014" name="Int. J. Syst. Evol. Microbiol.">
        <title>Complete genome sequence of Corynebacterium casei LMG S-19264T (=DSM 44701T), isolated from a smear-ripened cheese.</title>
        <authorList>
            <consortium name="US DOE Joint Genome Institute (JGI-PGF)"/>
            <person name="Walter F."/>
            <person name="Albersmeier A."/>
            <person name="Kalinowski J."/>
            <person name="Ruckert C."/>
        </authorList>
    </citation>
    <scope>NUCLEOTIDE SEQUENCE</scope>
    <source>
        <strain evidence="13">JCM 4646</strain>
    </source>
</reference>
<keyword evidence="9" id="KW-0472">Membrane</keyword>
<dbReference type="GO" id="GO:0000155">
    <property type="term" value="F:phosphorelay sensor kinase activity"/>
    <property type="evidence" value="ECO:0007669"/>
    <property type="project" value="InterPro"/>
</dbReference>
<keyword evidence="7" id="KW-0067">ATP-binding</keyword>
<dbReference type="InterPro" id="IPR036890">
    <property type="entry name" value="HATPase_C_sf"/>
</dbReference>
<evidence type="ECO:0000256" key="1">
    <source>
        <dbReference type="ARBA" id="ARBA00000085"/>
    </source>
</evidence>
<comment type="catalytic activity">
    <reaction evidence="1">
        <text>ATP + protein L-histidine = ADP + protein N-phospho-L-histidine.</text>
        <dbReference type="EC" id="2.7.13.3"/>
    </reaction>
</comment>
<comment type="caution">
    <text evidence="13">The sequence shown here is derived from an EMBL/GenBank/DDBJ whole genome shotgun (WGS) entry which is preliminary data.</text>
</comment>
<feature type="transmembrane region" description="Helical" evidence="9">
    <location>
        <begin position="141"/>
        <end position="159"/>
    </location>
</feature>
<evidence type="ECO:0000256" key="6">
    <source>
        <dbReference type="ARBA" id="ARBA00022777"/>
    </source>
</evidence>
<dbReference type="CDD" id="cd16917">
    <property type="entry name" value="HATPase_UhpB-NarQ-NarX-like"/>
    <property type="match status" value="1"/>
</dbReference>
<evidence type="ECO:0000256" key="5">
    <source>
        <dbReference type="ARBA" id="ARBA00022741"/>
    </source>
</evidence>
<keyword evidence="9" id="KW-1133">Transmembrane helix</keyword>
<reference evidence="13" key="2">
    <citation type="submission" date="2020-09" db="EMBL/GenBank/DDBJ databases">
        <authorList>
            <person name="Sun Q."/>
            <person name="Ohkuma M."/>
        </authorList>
    </citation>
    <scope>NUCLEOTIDE SEQUENCE</scope>
    <source>
        <strain evidence="13">JCM 4646</strain>
    </source>
</reference>
<keyword evidence="3" id="KW-0597">Phosphoprotein</keyword>
<dbReference type="InterPro" id="IPR055558">
    <property type="entry name" value="DUF7134"/>
</dbReference>
<dbReference type="GO" id="GO:0046983">
    <property type="term" value="F:protein dimerization activity"/>
    <property type="evidence" value="ECO:0007669"/>
    <property type="project" value="InterPro"/>
</dbReference>
<dbReference type="Pfam" id="PF23539">
    <property type="entry name" value="DUF7134"/>
    <property type="match status" value="1"/>
</dbReference>
<dbReference type="InterPro" id="IPR011712">
    <property type="entry name" value="Sig_transdc_His_kin_sub3_dim/P"/>
</dbReference>
<dbReference type="GO" id="GO:0016020">
    <property type="term" value="C:membrane"/>
    <property type="evidence" value="ECO:0007669"/>
    <property type="project" value="InterPro"/>
</dbReference>
<dbReference type="Gene3D" id="3.30.565.10">
    <property type="entry name" value="Histidine kinase-like ATPase, C-terminal domain"/>
    <property type="match status" value="1"/>
</dbReference>
<dbReference type="EMBL" id="BNBO01000010">
    <property type="protein sequence ID" value="GHH68423.1"/>
    <property type="molecule type" value="Genomic_DNA"/>
</dbReference>
<dbReference type="PANTHER" id="PTHR24421:SF10">
    <property type="entry name" value="NITRATE_NITRITE SENSOR PROTEIN NARQ"/>
    <property type="match status" value="1"/>
</dbReference>
<keyword evidence="6 13" id="KW-0418">Kinase</keyword>
<dbReference type="AlphaFoldDB" id="A0A919KPZ9"/>
<dbReference type="Pfam" id="PF07730">
    <property type="entry name" value="HisKA_3"/>
    <property type="match status" value="1"/>
</dbReference>
<evidence type="ECO:0000256" key="3">
    <source>
        <dbReference type="ARBA" id="ARBA00022553"/>
    </source>
</evidence>
<accession>A0A919KPZ9</accession>
<dbReference type="EC" id="2.7.13.3" evidence="2"/>
<evidence type="ECO:0000256" key="9">
    <source>
        <dbReference type="SAM" id="Phobius"/>
    </source>
</evidence>
<keyword evidence="9" id="KW-0812">Transmembrane</keyword>
<dbReference type="InterPro" id="IPR050482">
    <property type="entry name" value="Sensor_HK_TwoCompSys"/>
</dbReference>
<feature type="transmembrane region" description="Helical" evidence="9">
    <location>
        <begin position="119"/>
        <end position="135"/>
    </location>
</feature>
<evidence type="ECO:0000256" key="2">
    <source>
        <dbReference type="ARBA" id="ARBA00012438"/>
    </source>
</evidence>
<keyword evidence="14" id="KW-1185">Reference proteome</keyword>
<evidence type="ECO:0000259" key="12">
    <source>
        <dbReference type="Pfam" id="PF23539"/>
    </source>
</evidence>
<evidence type="ECO:0000313" key="14">
    <source>
        <dbReference type="Proteomes" id="UP000617734"/>
    </source>
</evidence>
<keyword evidence="4" id="KW-0808">Transferase</keyword>
<proteinExistence type="predicted"/>
<dbReference type="InterPro" id="IPR003594">
    <property type="entry name" value="HATPase_dom"/>
</dbReference>
<evidence type="ECO:0000256" key="4">
    <source>
        <dbReference type="ARBA" id="ARBA00022679"/>
    </source>
</evidence>
<protein>
    <recommendedName>
        <fullName evidence="2">histidine kinase</fullName>
        <ecNumber evidence="2">2.7.13.3</ecNumber>
    </recommendedName>
</protein>
<evidence type="ECO:0000313" key="13">
    <source>
        <dbReference type="EMBL" id="GHH68423.1"/>
    </source>
</evidence>
<gene>
    <name evidence="13" type="ORF">GCM10018781_25310</name>
</gene>
<feature type="domain" description="DUF7134" evidence="12">
    <location>
        <begin position="27"/>
        <end position="141"/>
    </location>
</feature>
<name>A0A919KPZ9_9ACTN</name>
<dbReference type="Pfam" id="PF02518">
    <property type="entry name" value="HATPase_c"/>
    <property type="match status" value="1"/>
</dbReference>
<feature type="transmembrane region" description="Helical" evidence="9">
    <location>
        <begin position="54"/>
        <end position="71"/>
    </location>
</feature>
<evidence type="ECO:0000256" key="7">
    <source>
        <dbReference type="ARBA" id="ARBA00022840"/>
    </source>
</evidence>